<evidence type="ECO:0000313" key="2">
    <source>
        <dbReference type="Proteomes" id="UP001163046"/>
    </source>
</evidence>
<gene>
    <name evidence="1" type="ORF">OS493_023321</name>
</gene>
<accession>A0A9W9YDY2</accession>
<protein>
    <submittedName>
        <fullName evidence="1">Uncharacterized protein</fullName>
    </submittedName>
</protein>
<dbReference type="AlphaFoldDB" id="A0A9W9YDY2"/>
<dbReference type="Proteomes" id="UP001163046">
    <property type="component" value="Unassembled WGS sequence"/>
</dbReference>
<reference evidence="1" key="1">
    <citation type="submission" date="2023-01" db="EMBL/GenBank/DDBJ databases">
        <title>Genome assembly of the deep-sea coral Lophelia pertusa.</title>
        <authorList>
            <person name="Herrera S."/>
            <person name="Cordes E."/>
        </authorList>
    </citation>
    <scope>NUCLEOTIDE SEQUENCE</scope>
    <source>
        <strain evidence="1">USNM1676648</strain>
        <tissue evidence="1">Polyp</tissue>
    </source>
</reference>
<feature type="non-terminal residue" evidence="1">
    <location>
        <position position="1"/>
    </location>
</feature>
<name>A0A9W9YDY2_9CNID</name>
<keyword evidence="2" id="KW-1185">Reference proteome</keyword>
<organism evidence="1 2">
    <name type="scientific">Desmophyllum pertusum</name>
    <dbReference type="NCBI Taxonomy" id="174260"/>
    <lineage>
        <taxon>Eukaryota</taxon>
        <taxon>Metazoa</taxon>
        <taxon>Cnidaria</taxon>
        <taxon>Anthozoa</taxon>
        <taxon>Hexacorallia</taxon>
        <taxon>Scleractinia</taxon>
        <taxon>Caryophylliina</taxon>
        <taxon>Caryophylliidae</taxon>
        <taxon>Desmophyllum</taxon>
    </lineage>
</organism>
<proteinExistence type="predicted"/>
<dbReference type="EMBL" id="MU827794">
    <property type="protein sequence ID" value="KAJ7329028.1"/>
    <property type="molecule type" value="Genomic_DNA"/>
</dbReference>
<evidence type="ECO:0000313" key="1">
    <source>
        <dbReference type="EMBL" id="KAJ7329028.1"/>
    </source>
</evidence>
<comment type="caution">
    <text evidence="1">The sequence shown here is derived from an EMBL/GenBank/DDBJ whole genome shotgun (WGS) entry which is preliminary data.</text>
</comment>
<sequence length="145" mass="16272">MVTRDKVTDDLSWCSLAFNVAALLYPFDRYLLRTKLKILSLDSFIGHNVQDSRMVIEDRKIAKVTYVTASRRRNITIYLRPIKTETIRVTHLIYFREVIGAVLVASGFTRIPDANSVNILMSPCPLGTFSNSSAKGTDGCTKCPP</sequence>